<keyword evidence="8" id="KW-1185">Reference proteome</keyword>
<evidence type="ECO:0000256" key="1">
    <source>
        <dbReference type="ARBA" id="ARBA00022617"/>
    </source>
</evidence>
<dbReference type="GO" id="GO:0046872">
    <property type="term" value="F:metal ion binding"/>
    <property type="evidence" value="ECO:0007669"/>
    <property type="project" value="UniProtKB-KW"/>
</dbReference>
<feature type="chain" id="PRO_5003287153" description="Cytochrome c domain-containing protein" evidence="5">
    <location>
        <begin position="23"/>
        <end position="186"/>
    </location>
</feature>
<dbReference type="PROSITE" id="PS51007">
    <property type="entry name" value="CYTC"/>
    <property type="match status" value="1"/>
</dbReference>
<dbReference type="HOGENOM" id="CLU_088548_1_1_0"/>
<evidence type="ECO:0000256" key="5">
    <source>
        <dbReference type="SAM" id="SignalP"/>
    </source>
</evidence>
<evidence type="ECO:0000259" key="6">
    <source>
        <dbReference type="PROSITE" id="PS51007"/>
    </source>
</evidence>
<evidence type="ECO:0000256" key="2">
    <source>
        <dbReference type="ARBA" id="ARBA00022723"/>
    </source>
</evidence>
<dbReference type="InterPro" id="IPR009056">
    <property type="entry name" value="Cyt_c-like_dom"/>
</dbReference>
<protein>
    <recommendedName>
        <fullName evidence="6">Cytochrome c domain-containing protein</fullName>
    </recommendedName>
</protein>
<evidence type="ECO:0000313" key="8">
    <source>
        <dbReference type="Proteomes" id="UP000007030"/>
    </source>
</evidence>
<dbReference type="AlphaFoldDB" id="F2NR64"/>
<dbReference type="RefSeq" id="WP_013704958.1">
    <property type="nucleotide sequence ID" value="NC_015387.1"/>
</dbReference>
<name>F2NR64_MARHT</name>
<evidence type="ECO:0000256" key="4">
    <source>
        <dbReference type="PROSITE-ProRule" id="PRU00433"/>
    </source>
</evidence>
<keyword evidence="1 4" id="KW-0349">Heme</keyword>
<keyword evidence="3 4" id="KW-0408">Iron</keyword>
<dbReference type="Pfam" id="PF13442">
    <property type="entry name" value="Cytochrome_CBB3"/>
    <property type="match status" value="1"/>
</dbReference>
<dbReference type="PANTHER" id="PTHR40394">
    <property type="entry name" value="LIPOPROTEIN-RELATED"/>
    <property type="match status" value="1"/>
</dbReference>
<organism evidence="7 8">
    <name type="scientific">Marinithermus hydrothermalis (strain DSM 14884 / JCM 11576 / T1)</name>
    <dbReference type="NCBI Taxonomy" id="869210"/>
    <lineage>
        <taxon>Bacteria</taxon>
        <taxon>Thermotogati</taxon>
        <taxon>Deinococcota</taxon>
        <taxon>Deinococci</taxon>
        <taxon>Thermales</taxon>
        <taxon>Thermaceae</taxon>
        <taxon>Marinithermus</taxon>
    </lineage>
</organism>
<dbReference type="PANTHER" id="PTHR40394:SF2">
    <property type="entry name" value="QUINOL:CYTOCHROME C OXIDOREDUCTASE MEMBRANE PROTEIN"/>
    <property type="match status" value="1"/>
</dbReference>
<dbReference type="GO" id="GO:0009055">
    <property type="term" value="F:electron transfer activity"/>
    <property type="evidence" value="ECO:0007669"/>
    <property type="project" value="InterPro"/>
</dbReference>
<proteinExistence type="predicted"/>
<keyword evidence="5" id="KW-0732">Signal</keyword>
<dbReference type="OrthoDB" id="9808312at2"/>
<accession>F2NR64</accession>
<evidence type="ECO:0000313" key="7">
    <source>
        <dbReference type="EMBL" id="AEB12913.1"/>
    </source>
</evidence>
<dbReference type="GO" id="GO:0020037">
    <property type="term" value="F:heme binding"/>
    <property type="evidence" value="ECO:0007669"/>
    <property type="project" value="InterPro"/>
</dbReference>
<sequence length="186" mass="20314">MKVTHRAFLLLVALLTAGCARMWTQPRAEPFSETYTQALPQARRQPPARTVARGALARDAAFYTGMDAGGFVQEVPLPIAAADLARGGEVYQVFCAVCHGSTGEGDGIVVQRGFPAPPSFRQPRLEAQPPGYFFWAATNGFGRMFSYASRITPEDRWRVAAYIKRCMHGRDPACPLEGGRVSHGAR</sequence>
<keyword evidence="2 4" id="KW-0479">Metal-binding</keyword>
<dbReference type="Proteomes" id="UP000007030">
    <property type="component" value="Chromosome"/>
</dbReference>
<dbReference type="KEGG" id="mhd:Marky_2192"/>
<dbReference type="SUPFAM" id="SSF46626">
    <property type="entry name" value="Cytochrome c"/>
    <property type="match status" value="1"/>
</dbReference>
<dbReference type="eggNOG" id="COG2010">
    <property type="taxonomic scope" value="Bacteria"/>
</dbReference>
<dbReference type="STRING" id="869210.Marky_2192"/>
<dbReference type="EMBL" id="CP002630">
    <property type="protein sequence ID" value="AEB12913.1"/>
    <property type="molecule type" value="Genomic_DNA"/>
</dbReference>
<dbReference type="Gene3D" id="1.10.760.10">
    <property type="entry name" value="Cytochrome c-like domain"/>
    <property type="match status" value="1"/>
</dbReference>
<evidence type="ECO:0000256" key="3">
    <source>
        <dbReference type="ARBA" id="ARBA00023004"/>
    </source>
</evidence>
<feature type="domain" description="Cytochrome c" evidence="6">
    <location>
        <begin position="82"/>
        <end position="167"/>
    </location>
</feature>
<feature type="signal peptide" evidence="5">
    <location>
        <begin position="1"/>
        <end position="22"/>
    </location>
</feature>
<gene>
    <name evidence="7" type="ordered locus">Marky_2192</name>
</gene>
<dbReference type="PROSITE" id="PS51257">
    <property type="entry name" value="PROKAR_LIPOPROTEIN"/>
    <property type="match status" value="1"/>
</dbReference>
<reference evidence="7 8" key="1">
    <citation type="journal article" date="2012" name="Stand. Genomic Sci.">
        <title>Complete genome sequence of the aerobic, heterotroph Marinithermus hydrothermalis type strain (T1(T)) from a deep-sea hydrothermal vent chimney.</title>
        <authorList>
            <person name="Copeland A."/>
            <person name="Gu W."/>
            <person name="Yasawong M."/>
            <person name="Lapidus A."/>
            <person name="Lucas S."/>
            <person name="Deshpande S."/>
            <person name="Pagani I."/>
            <person name="Tapia R."/>
            <person name="Cheng J.F."/>
            <person name="Goodwin L.A."/>
            <person name="Pitluck S."/>
            <person name="Liolios K."/>
            <person name="Ivanova N."/>
            <person name="Mavromatis K."/>
            <person name="Mikhailova N."/>
            <person name="Pati A."/>
            <person name="Chen A."/>
            <person name="Palaniappan K."/>
            <person name="Land M."/>
            <person name="Pan C."/>
            <person name="Brambilla E.M."/>
            <person name="Rohde M."/>
            <person name="Tindall B.J."/>
            <person name="Sikorski J."/>
            <person name="Goker M."/>
            <person name="Detter J.C."/>
            <person name="Bristow J."/>
            <person name="Eisen J.A."/>
            <person name="Markowitz V."/>
            <person name="Hugenholtz P."/>
            <person name="Kyrpides N.C."/>
            <person name="Klenk H.P."/>
            <person name="Woyke T."/>
        </authorList>
    </citation>
    <scope>NUCLEOTIDE SEQUENCE [LARGE SCALE GENOMIC DNA]</scope>
    <source>
        <strain evidence="8">DSM 14884 / JCM 11576 / T1</strain>
    </source>
</reference>
<dbReference type="InterPro" id="IPR036909">
    <property type="entry name" value="Cyt_c-like_dom_sf"/>
</dbReference>